<feature type="region of interest" description="Disordered" evidence="3">
    <location>
        <begin position="73"/>
        <end position="92"/>
    </location>
</feature>
<dbReference type="EMBL" id="JASCZI010244115">
    <property type="protein sequence ID" value="MED6213908.1"/>
    <property type="molecule type" value="Genomic_DNA"/>
</dbReference>
<comment type="caution">
    <text evidence="5">The sequence shown here is derived from an EMBL/GenBank/DDBJ whole genome shotgun (WGS) entry which is preliminary data.</text>
</comment>
<keyword evidence="6" id="KW-1185">Reference proteome</keyword>
<feature type="compositionally biased region" description="Basic and acidic residues" evidence="3">
    <location>
        <begin position="73"/>
        <end position="86"/>
    </location>
</feature>
<feature type="domain" description="Sucrose synthase first GT-B" evidence="4">
    <location>
        <begin position="46"/>
        <end position="76"/>
    </location>
</feature>
<protein>
    <recommendedName>
        <fullName evidence="4">Sucrose synthase first GT-B domain-containing protein</fullName>
    </recommendedName>
</protein>
<keyword evidence="1" id="KW-0328">Glycosyltransferase</keyword>
<keyword evidence="2" id="KW-0808">Transferase</keyword>
<dbReference type="InterPro" id="IPR044977">
    <property type="entry name" value="RLT1-3"/>
</dbReference>
<dbReference type="InterPro" id="IPR000368">
    <property type="entry name" value="Sucrose_synth_GT-B1"/>
</dbReference>
<sequence length="92" mass="10489">MQERGLQAPQKSRHCLAPGTVKFAAFHVLSLEGGTRMTLFELAKEIQVVYILDQGRALEVELLIRIKQQDIRLKPQGQDDGKESNRHCYGFH</sequence>
<proteinExistence type="predicted"/>
<evidence type="ECO:0000256" key="2">
    <source>
        <dbReference type="ARBA" id="ARBA00022679"/>
    </source>
</evidence>
<evidence type="ECO:0000256" key="1">
    <source>
        <dbReference type="ARBA" id="ARBA00022676"/>
    </source>
</evidence>
<evidence type="ECO:0000256" key="3">
    <source>
        <dbReference type="SAM" id="MobiDB-lite"/>
    </source>
</evidence>
<dbReference type="PANTHER" id="PTHR36968:SF13">
    <property type="entry name" value="HOMEOBOX-DDT DOMAIN PROTEIN RLT1"/>
    <property type="match status" value="1"/>
</dbReference>
<evidence type="ECO:0000259" key="4">
    <source>
        <dbReference type="Pfam" id="PF00862"/>
    </source>
</evidence>
<dbReference type="Pfam" id="PF00862">
    <property type="entry name" value="GT-B_Sucrose_synth"/>
    <property type="match status" value="1"/>
</dbReference>
<evidence type="ECO:0000313" key="6">
    <source>
        <dbReference type="Proteomes" id="UP001341840"/>
    </source>
</evidence>
<organism evidence="5 6">
    <name type="scientific">Stylosanthes scabra</name>
    <dbReference type="NCBI Taxonomy" id="79078"/>
    <lineage>
        <taxon>Eukaryota</taxon>
        <taxon>Viridiplantae</taxon>
        <taxon>Streptophyta</taxon>
        <taxon>Embryophyta</taxon>
        <taxon>Tracheophyta</taxon>
        <taxon>Spermatophyta</taxon>
        <taxon>Magnoliopsida</taxon>
        <taxon>eudicotyledons</taxon>
        <taxon>Gunneridae</taxon>
        <taxon>Pentapetalae</taxon>
        <taxon>rosids</taxon>
        <taxon>fabids</taxon>
        <taxon>Fabales</taxon>
        <taxon>Fabaceae</taxon>
        <taxon>Papilionoideae</taxon>
        <taxon>50 kb inversion clade</taxon>
        <taxon>dalbergioids sensu lato</taxon>
        <taxon>Dalbergieae</taxon>
        <taxon>Pterocarpus clade</taxon>
        <taxon>Stylosanthes</taxon>
    </lineage>
</organism>
<name>A0ABU6YZA1_9FABA</name>
<reference evidence="5 6" key="1">
    <citation type="journal article" date="2023" name="Plants (Basel)">
        <title>Bridging the Gap: Combining Genomics and Transcriptomics Approaches to Understand Stylosanthes scabra, an Orphan Legume from the Brazilian Caatinga.</title>
        <authorList>
            <person name="Ferreira-Neto J.R.C."/>
            <person name="da Silva M.D."/>
            <person name="Binneck E."/>
            <person name="de Melo N.F."/>
            <person name="da Silva R.H."/>
            <person name="de Melo A.L.T.M."/>
            <person name="Pandolfi V."/>
            <person name="Bustamante F.O."/>
            <person name="Brasileiro-Vidal A.C."/>
            <person name="Benko-Iseppon A.M."/>
        </authorList>
    </citation>
    <scope>NUCLEOTIDE SEQUENCE [LARGE SCALE GENOMIC DNA]</scope>
    <source>
        <tissue evidence="5">Leaves</tissue>
    </source>
</reference>
<dbReference type="PANTHER" id="PTHR36968">
    <property type="entry name" value="HOMEOBOX-DDT DOMAIN PROTEIN RLT2"/>
    <property type="match status" value="1"/>
</dbReference>
<dbReference type="Proteomes" id="UP001341840">
    <property type="component" value="Unassembled WGS sequence"/>
</dbReference>
<gene>
    <name evidence="5" type="ORF">PIB30_097984</name>
</gene>
<evidence type="ECO:0000313" key="5">
    <source>
        <dbReference type="EMBL" id="MED6213908.1"/>
    </source>
</evidence>
<accession>A0ABU6YZA1</accession>